<gene>
    <name evidence="21" type="ORF">K461DRAFT_266146</name>
</gene>
<feature type="signal peptide" evidence="20">
    <location>
        <begin position="1"/>
        <end position="23"/>
    </location>
</feature>
<feature type="chain" id="PRO_5040485833" description="Phytase A" evidence="20">
    <location>
        <begin position="24"/>
        <end position="472"/>
    </location>
</feature>
<evidence type="ECO:0000256" key="18">
    <source>
        <dbReference type="PIRSR" id="PIRSR000894-1"/>
    </source>
</evidence>
<keyword evidence="22" id="KW-1185">Reference proteome</keyword>
<dbReference type="CDD" id="cd07061">
    <property type="entry name" value="HP_HAP_like"/>
    <property type="match status" value="1"/>
</dbReference>
<keyword evidence="20" id="KW-0732">Signal</keyword>
<comment type="catalytic activity">
    <reaction evidence="13">
        <text>1D-myo-inositol 1,2,6-trisphosphate + H2O = 1D-myo-inositol 1,2-bisphosphate + phosphate</text>
        <dbReference type="Rhea" id="RHEA:77131"/>
        <dbReference type="ChEBI" id="CHEBI:15377"/>
        <dbReference type="ChEBI" id="CHEBI:43474"/>
        <dbReference type="ChEBI" id="CHEBI:195537"/>
        <dbReference type="ChEBI" id="CHEBI:195539"/>
    </reaction>
    <physiologicalReaction direction="left-to-right" evidence="13">
        <dbReference type="Rhea" id="RHEA:77132"/>
    </physiologicalReaction>
</comment>
<dbReference type="PROSITE" id="PS00616">
    <property type="entry name" value="HIS_ACID_PHOSPHAT_1"/>
    <property type="match status" value="1"/>
</dbReference>
<evidence type="ECO:0000256" key="9">
    <source>
        <dbReference type="ARBA" id="ARBA00041857"/>
    </source>
</evidence>
<keyword evidence="7 19" id="KW-1015">Disulfide bond</keyword>
<keyword evidence="6" id="KW-0378">Hydrolase</keyword>
<dbReference type="Pfam" id="PF00328">
    <property type="entry name" value="His_Phos_2"/>
    <property type="match status" value="1"/>
</dbReference>
<dbReference type="Proteomes" id="UP000799439">
    <property type="component" value="Unassembled WGS sequence"/>
</dbReference>
<evidence type="ECO:0000256" key="15">
    <source>
        <dbReference type="ARBA" id="ARBA00043788"/>
    </source>
</evidence>
<dbReference type="GO" id="GO:0005576">
    <property type="term" value="C:extracellular region"/>
    <property type="evidence" value="ECO:0007669"/>
    <property type="project" value="UniProtKB-SubCell"/>
</dbReference>
<name>A0A9P4J9H9_9PEZI</name>
<comment type="catalytic activity">
    <reaction evidence="14">
        <text>1D-myo-inositol 1,2,4,5,6-pentakisphosphate + H2O = 1D-myo-inositol 1,2,5,6-tetrakisphosphate + phosphate</text>
        <dbReference type="Rhea" id="RHEA:77115"/>
        <dbReference type="ChEBI" id="CHEBI:15377"/>
        <dbReference type="ChEBI" id="CHEBI:43474"/>
        <dbReference type="ChEBI" id="CHEBI:57798"/>
        <dbReference type="ChEBI" id="CHEBI:195535"/>
    </reaction>
    <physiologicalReaction direction="left-to-right" evidence="14">
        <dbReference type="Rhea" id="RHEA:77116"/>
    </physiologicalReaction>
</comment>
<comment type="caution">
    <text evidence="21">The sequence shown here is derived from an EMBL/GenBank/DDBJ whole genome shotgun (WGS) entry which is preliminary data.</text>
</comment>
<dbReference type="InterPro" id="IPR029033">
    <property type="entry name" value="His_PPase_superfam"/>
</dbReference>
<evidence type="ECO:0000256" key="1">
    <source>
        <dbReference type="ARBA" id="ARBA00004613"/>
    </source>
</evidence>
<evidence type="ECO:0000256" key="13">
    <source>
        <dbReference type="ARBA" id="ARBA00043721"/>
    </source>
</evidence>
<evidence type="ECO:0000256" key="16">
    <source>
        <dbReference type="ARBA" id="ARBA00044106"/>
    </source>
</evidence>
<evidence type="ECO:0000256" key="6">
    <source>
        <dbReference type="ARBA" id="ARBA00022801"/>
    </source>
</evidence>
<reference evidence="21" key="1">
    <citation type="journal article" date="2020" name="Stud. Mycol.">
        <title>101 Dothideomycetes genomes: a test case for predicting lifestyles and emergence of pathogens.</title>
        <authorList>
            <person name="Haridas S."/>
            <person name="Albert R."/>
            <person name="Binder M."/>
            <person name="Bloem J."/>
            <person name="Labutti K."/>
            <person name="Salamov A."/>
            <person name="Andreopoulos B."/>
            <person name="Baker S."/>
            <person name="Barry K."/>
            <person name="Bills G."/>
            <person name="Bluhm B."/>
            <person name="Cannon C."/>
            <person name="Castanera R."/>
            <person name="Culley D."/>
            <person name="Daum C."/>
            <person name="Ezra D."/>
            <person name="Gonzalez J."/>
            <person name="Henrissat B."/>
            <person name="Kuo A."/>
            <person name="Liang C."/>
            <person name="Lipzen A."/>
            <person name="Lutzoni F."/>
            <person name="Magnuson J."/>
            <person name="Mondo S."/>
            <person name="Nolan M."/>
            <person name="Ohm R."/>
            <person name="Pangilinan J."/>
            <person name="Park H.-J."/>
            <person name="Ramirez L."/>
            <person name="Alfaro M."/>
            <person name="Sun H."/>
            <person name="Tritt A."/>
            <person name="Yoshinaga Y."/>
            <person name="Zwiers L.-H."/>
            <person name="Turgeon B."/>
            <person name="Goodwin S."/>
            <person name="Spatafora J."/>
            <person name="Crous P."/>
            <person name="Grigoriev I."/>
        </authorList>
    </citation>
    <scope>NUCLEOTIDE SEQUENCE</scope>
    <source>
        <strain evidence="21">CBS 260.36</strain>
    </source>
</reference>
<evidence type="ECO:0000256" key="20">
    <source>
        <dbReference type="SAM" id="SignalP"/>
    </source>
</evidence>
<dbReference type="OrthoDB" id="6509975at2759"/>
<evidence type="ECO:0000256" key="5">
    <source>
        <dbReference type="ARBA" id="ARBA00022525"/>
    </source>
</evidence>
<feature type="disulfide bond" evidence="19">
    <location>
        <begin position="273"/>
        <end position="289"/>
    </location>
</feature>
<protein>
    <recommendedName>
        <fullName evidence="16">Phytase A</fullName>
        <ecNumber evidence="4">3.1.3.8</ecNumber>
    </recommendedName>
    <alternativeName>
        <fullName evidence="17">Histidine acid phosphatase phyA</fullName>
    </alternativeName>
    <alternativeName>
        <fullName evidence="10">Myo-inositol hexakisphosphate phosphohydrolase A</fullName>
    </alternativeName>
    <alternativeName>
        <fullName evidence="9">Myo-inositol-hexaphosphate 3-phosphohydrolase A</fullName>
    </alternativeName>
</protein>
<keyword evidence="8" id="KW-0325">Glycoprotein</keyword>
<proteinExistence type="inferred from homology"/>
<evidence type="ECO:0000256" key="19">
    <source>
        <dbReference type="PIRSR" id="PIRSR000894-2"/>
    </source>
</evidence>
<evidence type="ECO:0000256" key="7">
    <source>
        <dbReference type="ARBA" id="ARBA00023157"/>
    </source>
</evidence>
<feature type="disulfide bond" evidence="19">
    <location>
        <begin position="85"/>
        <end position="417"/>
    </location>
</feature>
<dbReference type="Gene3D" id="3.40.50.1240">
    <property type="entry name" value="Phosphoglycerate mutase-like"/>
    <property type="match status" value="1"/>
</dbReference>
<evidence type="ECO:0000256" key="14">
    <source>
        <dbReference type="ARBA" id="ARBA00043748"/>
    </source>
</evidence>
<feature type="disulfide bond" evidence="19">
    <location>
        <begin position="224"/>
        <end position="472"/>
    </location>
</feature>
<evidence type="ECO:0000256" key="11">
    <source>
        <dbReference type="ARBA" id="ARBA00043670"/>
    </source>
</evidence>
<comment type="subunit">
    <text evidence="3">Monomer.</text>
</comment>
<dbReference type="PIRSF" id="PIRSF000894">
    <property type="entry name" value="Acid_phosphatase"/>
    <property type="match status" value="1"/>
</dbReference>
<dbReference type="AlphaFoldDB" id="A0A9P4J9H9"/>
<evidence type="ECO:0000256" key="17">
    <source>
        <dbReference type="ARBA" id="ARBA00044262"/>
    </source>
</evidence>
<comment type="catalytic activity">
    <reaction evidence="11">
        <text>1D-myo-inositol 1,2,5,6-tetrakisphosphate + H2O = 1D-myo-inositol 1,2,6-trisphosphate + phosphate</text>
        <dbReference type="Rhea" id="RHEA:77119"/>
        <dbReference type="ChEBI" id="CHEBI:15377"/>
        <dbReference type="ChEBI" id="CHEBI:43474"/>
        <dbReference type="ChEBI" id="CHEBI:195535"/>
        <dbReference type="ChEBI" id="CHEBI:195537"/>
    </reaction>
    <physiologicalReaction direction="left-to-right" evidence="11">
        <dbReference type="Rhea" id="RHEA:77120"/>
    </physiologicalReaction>
</comment>
<comment type="catalytic activity">
    <reaction evidence="15">
        <text>1D-myo-inositol hexakisphosphate + H2O = 1D-myo-inositol 1,2,4,5,6-pentakisphosphate + phosphate</text>
        <dbReference type="Rhea" id="RHEA:16989"/>
        <dbReference type="ChEBI" id="CHEBI:15377"/>
        <dbReference type="ChEBI" id="CHEBI:43474"/>
        <dbReference type="ChEBI" id="CHEBI:57798"/>
        <dbReference type="ChEBI" id="CHEBI:58130"/>
        <dbReference type="EC" id="3.1.3.8"/>
    </reaction>
    <physiologicalReaction direction="left-to-right" evidence="15">
        <dbReference type="Rhea" id="RHEA:16990"/>
    </physiologicalReaction>
</comment>
<evidence type="ECO:0000256" key="8">
    <source>
        <dbReference type="ARBA" id="ARBA00023180"/>
    </source>
</evidence>
<dbReference type="GO" id="GO:0003993">
    <property type="term" value="F:acid phosphatase activity"/>
    <property type="evidence" value="ECO:0007669"/>
    <property type="project" value="TreeGrafter"/>
</dbReference>
<evidence type="ECO:0000256" key="4">
    <source>
        <dbReference type="ARBA" id="ARBA00012632"/>
    </source>
</evidence>
<feature type="active site" description="Nucleophile" evidence="18">
    <location>
        <position position="96"/>
    </location>
</feature>
<dbReference type="InterPro" id="IPR016274">
    <property type="entry name" value="Histidine_acid_Pase_euk"/>
</dbReference>
<evidence type="ECO:0000256" key="2">
    <source>
        <dbReference type="ARBA" id="ARBA00005375"/>
    </source>
</evidence>
<comment type="similarity">
    <text evidence="2">Belongs to the histidine acid phosphatase family.</text>
</comment>
<dbReference type="EC" id="3.1.3.8" evidence="4"/>
<sequence>MALVMLAVHHILIFVAILGLSTGKDCFSSTENDRAERYCPSPGTRKCDDVHKGYRCKPKISQYWGNHSPFFSVESKLPRALPKECKVTFVQLLSRHGARYAIKRQAPELEKTIAQLQSTAKRYPGKYAFLKTYRYNLGVGTLTPFGEQQMINSGITFYTRYSDLARHTKPFFRTASGDRVVMSAQNFTQGFHRALSPTTPFQPYPILIIPEKSGQNNTLSHGACPAFEHSPHHGKTARSLWAQQFLPPIQRRINSALGTALSPMQTLSLMSMCPYTVAADPLGRPTPFCALFTRPEWRAYSLYATLSKYFRYGPPSPLGTSQGVGWVNELIARLTRSPVRDNTSTNRTLTGSRETFPLDRNMYADFSHDTDMAAVMFAMNLFPDVEPTMANIRVKEVFGADRTVPFAGRMYVEKMVCDTGRRWGKGEMVRVLVNDRVVKLKGCGVDRFGRCELRKWLESLAWVRKGGEWEKC</sequence>
<dbReference type="SUPFAM" id="SSF53254">
    <property type="entry name" value="Phosphoglycerate mutase-like"/>
    <property type="match status" value="1"/>
</dbReference>
<feature type="active site" description="Proton donor" evidence="18">
    <location>
        <position position="369"/>
    </location>
</feature>
<evidence type="ECO:0000256" key="3">
    <source>
        <dbReference type="ARBA" id="ARBA00011245"/>
    </source>
</evidence>
<dbReference type="InterPro" id="IPR000560">
    <property type="entry name" value="His_Pase_clade-2"/>
</dbReference>
<comment type="catalytic activity">
    <reaction evidence="12">
        <text>1D-myo-inositol 1,2-bisphosphate + H2O = 1D-myo-inositol 2-phosphate + phosphate</text>
        <dbReference type="Rhea" id="RHEA:77135"/>
        <dbReference type="ChEBI" id="CHEBI:15377"/>
        <dbReference type="ChEBI" id="CHEBI:43474"/>
        <dbReference type="ChEBI" id="CHEBI:84142"/>
        <dbReference type="ChEBI" id="CHEBI:195539"/>
    </reaction>
    <physiologicalReaction direction="left-to-right" evidence="12">
        <dbReference type="Rhea" id="RHEA:77136"/>
    </physiologicalReaction>
</comment>
<dbReference type="PROSITE" id="PS00778">
    <property type="entry name" value="HIS_ACID_PHOSPHAT_2"/>
    <property type="match status" value="1"/>
</dbReference>
<evidence type="ECO:0000256" key="10">
    <source>
        <dbReference type="ARBA" id="ARBA00042300"/>
    </source>
</evidence>
<accession>A0A9P4J9H9</accession>
<evidence type="ECO:0000313" key="21">
    <source>
        <dbReference type="EMBL" id="KAF2154774.1"/>
    </source>
</evidence>
<organism evidence="21 22">
    <name type="scientific">Myriangium duriaei CBS 260.36</name>
    <dbReference type="NCBI Taxonomy" id="1168546"/>
    <lineage>
        <taxon>Eukaryota</taxon>
        <taxon>Fungi</taxon>
        <taxon>Dikarya</taxon>
        <taxon>Ascomycota</taxon>
        <taxon>Pezizomycotina</taxon>
        <taxon>Dothideomycetes</taxon>
        <taxon>Dothideomycetidae</taxon>
        <taxon>Myriangiales</taxon>
        <taxon>Myriangiaceae</taxon>
        <taxon>Myriangium</taxon>
    </lineage>
</organism>
<evidence type="ECO:0000256" key="12">
    <source>
        <dbReference type="ARBA" id="ARBA00043675"/>
    </source>
</evidence>
<dbReference type="PANTHER" id="PTHR20963:SF24">
    <property type="entry name" value="3-PHYTASE B"/>
    <property type="match status" value="1"/>
</dbReference>
<keyword evidence="5" id="KW-0964">Secreted</keyword>
<evidence type="ECO:0000313" key="22">
    <source>
        <dbReference type="Proteomes" id="UP000799439"/>
    </source>
</evidence>
<feature type="disulfide bond" evidence="19">
    <location>
        <begin position="443"/>
        <end position="451"/>
    </location>
</feature>
<dbReference type="InterPro" id="IPR033379">
    <property type="entry name" value="Acid_Pase_AS"/>
</dbReference>
<dbReference type="GO" id="GO:0016158">
    <property type="term" value="F:inositol hexakisphosphate 3-phosphatase activity"/>
    <property type="evidence" value="ECO:0007669"/>
    <property type="project" value="UniProtKB-EC"/>
</dbReference>
<dbReference type="EMBL" id="ML996083">
    <property type="protein sequence ID" value="KAF2154774.1"/>
    <property type="molecule type" value="Genomic_DNA"/>
</dbReference>
<comment type="subcellular location">
    <subcellularLocation>
        <location evidence="1">Secreted</location>
    </subcellularLocation>
</comment>
<dbReference type="PANTHER" id="PTHR20963">
    <property type="entry name" value="MULTIPLE INOSITOL POLYPHOSPHATE PHOSPHATASE-RELATED"/>
    <property type="match status" value="1"/>
</dbReference>